<evidence type="ECO:0000256" key="1">
    <source>
        <dbReference type="SAM" id="MobiDB-lite"/>
    </source>
</evidence>
<sequence>QRQQQQPHTTTIITSSELSPAMESPDKSEPVNHERRILPASRAELLAGDLPEALADGRRLWIRGTVLSRRVLSRSLAFASVRLEAHSEAGMPWQTEKLHSKWGASQQHDGAEARGELQAHLSEAAAVCGLCFCAGLLDADGDFEATDEASWGHVVCQETAWAAFPGRKGELPIGTLLEASVASLPMYRPEPMVLRWRRLEEAAPPGDPPPVPSAFNMARHHAARDAINRSAKQELLKARGGQATLCRVWSAGRECCDGCEYRHVLASPIEDARVADIKSMREESRAAAALERSLYDEASGDVSAHRSEAKAEKTQRAELFAAWLLETYGADALGAGGGVMDVAGGRGDLSWALSTGHEVPCTLVDPALRRDGQLRSWQRRALRKSGREGFRHVAAEFGPEAFGSPATPYGPLLLSASLVVGLHPDQATEAIVDLALAAGVRFAVVPCCVFTHLFPSRELEPGQPVRSLNQFCAYLRLKDSRIRETFLGFEGRNKVLYLP</sequence>
<dbReference type="PANTHER" id="PTHR36971">
    <property type="entry name" value="UNNAMED PRODUCT"/>
    <property type="match status" value="1"/>
</dbReference>
<evidence type="ECO:0000313" key="3">
    <source>
        <dbReference type="Proteomes" id="UP000654075"/>
    </source>
</evidence>
<feature type="compositionally biased region" description="Basic and acidic residues" evidence="1">
    <location>
        <begin position="24"/>
        <end position="33"/>
    </location>
</feature>
<protein>
    <submittedName>
        <fullName evidence="2">Uncharacterized protein</fullName>
    </submittedName>
</protein>
<feature type="compositionally biased region" description="Polar residues" evidence="1">
    <location>
        <begin position="7"/>
        <end position="18"/>
    </location>
</feature>
<reference evidence="2" key="1">
    <citation type="submission" date="2021-02" db="EMBL/GenBank/DDBJ databases">
        <authorList>
            <person name="Dougan E. K."/>
            <person name="Rhodes N."/>
            <person name="Thang M."/>
            <person name="Chan C."/>
        </authorList>
    </citation>
    <scope>NUCLEOTIDE SEQUENCE</scope>
</reference>
<feature type="region of interest" description="Disordered" evidence="1">
    <location>
        <begin position="1"/>
        <end position="33"/>
    </location>
</feature>
<organism evidence="2 3">
    <name type="scientific">Polarella glacialis</name>
    <name type="common">Dinoflagellate</name>
    <dbReference type="NCBI Taxonomy" id="89957"/>
    <lineage>
        <taxon>Eukaryota</taxon>
        <taxon>Sar</taxon>
        <taxon>Alveolata</taxon>
        <taxon>Dinophyceae</taxon>
        <taxon>Suessiales</taxon>
        <taxon>Suessiaceae</taxon>
        <taxon>Polarella</taxon>
    </lineage>
</organism>
<feature type="non-terminal residue" evidence="2">
    <location>
        <position position="1"/>
    </location>
</feature>
<dbReference type="AlphaFoldDB" id="A0A813HR88"/>
<dbReference type="EMBL" id="CAJNNV010032414">
    <property type="protein sequence ID" value="CAE8639928.1"/>
    <property type="molecule type" value="Genomic_DNA"/>
</dbReference>
<accession>A0A813HR88</accession>
<gene>
    <name evidence="2" type="ORF">PGLA1383_LOCUS54903</name>
</gene>
<name>A0A813HR88_POLGL</name>
<comment type="caution">
    <text evidence="2">The sequence shown here is derived from an EMBL/GenBank/DDBJ whole genome shotgun (WGS) entry which is preliminary data.</text>
</comment>
<dbReference type="PANTHER" id="PTHR36971:SF1">
    <property type="entry name" value="METHYLTRANSFERASE DOMAIN-CONTAINING PROTEIN"/>
    <property type="match status" value="1"/>
</dbReference>
<proteinExistence type="predicted"/>
<dbReference type="Proteomes" id="UP000654075">
    <property type="component" value="Unassembled WGS sequence"/>
</dbReference>
<keyword evidence="3" id="KW-1185">Reference proteome</keyword>
<dbReference type="OrthoDB" id="437665at2759"/>
<evidence type="ECO:0000313" key="2">
    <source>
        <dbReference type="EMBL" id="CAE8639928.1"/>
    </source>
</evidence>